<dbReference type="InterPro" id="IPR027381">
    <property type="entry name" value="LytR/CpsA/Psr_C"/>
</dbReference>
<feature type="domain" description="LytR/CpsA/Psr regulator C-terminal" evidence="4">
    <location>
        <begin position="354"/>
        <end position="439"/>
    </location>
</feature>
<dbReference type="EMBL" id="WUTW01000002">
    <property type="protein sequence ID" value="MXQ64667.1"/>
    <property type="molecule type" value="Genomic_DNA"/>
</dbReference>
<comment type="similarity">
    <text evidence="1">Belongs to the LytR/CpsA/Psr (LCP) family.</text>
</comment>
<evidence type="ECO:0000313" key="5">
    <source>
        <dbReference type="EMBL" id="MXQ64667.1"/>
    </source>
</evidence>
<keyword evidence="2" id="KW-0472">Membrane</keyword>
<name>A0A6I4W3A8_9ACTN</name>
<evidence type="ECO:0000313" key="6">
    <source>
        <dbReference type="Proteomes" id="UP000431901"/>
    </source>
</evidence>
<feature type="domain" description="Cell envelope-related transcriptional attenuator" evidence="3">
    <location>
        <begin position="99"/>
        <end position="255"/>
    </location>
</feature>
<dbReference type="Pfam" id="PF13399">
    <property type="entry name" value="LytR_C"/>
    <property type="match status" value="1"/>
</dbReference>
<evidence type="ECO:0000259" key="3">
    <source>
        <dbReference type="Pfam" id="PF03816"/>
    </source>
</evidence>
<evidence type="ECO:0000256" key="2">
    <source>
        <dbReference type="SAM" id="Phobius"/>
    </source>
</evidence>
<dbReference type="Gene3D" id="3.40.630.190">
    <property type="entry name" value="LCP protein"/>
    <property type="match status" value="1"/>
</dbReference>
<keyword evidence="2" id="KW-0812">Transmembrane</keyword>
<reference evidence="5 6" key="1">
    <citation type="submission" date="2019-12" db="EMBL/GenBank/DDBJ databases">
        <title>Nocardia macrotermitis sp. nov. and Nocardia aurantia sp. nov., isolated from the gut of the fungus growing-termite Macrotermes natalensis.</title>
        <authorList>
            <person name="Christine B."/>
            <person name="Rene B."/>
        </authorList>
    </citation>
    <scope>NUCLEOTIDE SEQUENCE [LARGE SCALE GENOMIC DNA]</scope>
    <source>
        <strain evidence="5 6">DSM 102126</strain>
    </source>
</reference>
<organism evidence="5 6">
    <name type="scientific">Actinomadura rayongensis</name>
    <dbReference type="NCBI Taxonomy" id="1429076"/>
    <lineage>
        <taxon>Bacteria</taxon>
        <taxon>Bacillati</taxon>
        <taxon>Actinomycetota</taxon>
        <taxon>Actinomycetes</taxon>
        <taxon>Streptosporangiales</taxon>
        <taxon>Thermomonosporaceae</taxon>
        <taxon>Actinomadura</taxon>
    </lineage>
</organism>
<accession>A0A6I4W3A8</accession>
<keyword evidence="2" id="KW-1133">Transmembrane helix</keyword>
<dbReference type="InterPro" id="IPR004474">
    <property type="entry name" value="LytR_CpsA_psr"/>
</dbReference>
<dbReference type="PANTHER" id="PTHR33392:SF6">
    <property type="entry name" value="POLYISOPRENYL-TEICHOIC ACID--PEPTIDOGLYCAN TEICHOIC ACID TRANSFERASE TAGU"/>
    <property type="match status" value="1"/>
</dbReference>
<protein>
    <submittedName>
        <fullName evidence="5">LytR family transcriptional regulator</fullName>
    </submittedName>
</protein>
<evidence type="ECO:0000259" key="4">
    <source>
        <dbReference type="Pfam" id="PF13399"/>
    </source>
</evidence>
<feature type="transmembrane region" description="Helical" evidence="2">
    <location>
        <begin position="21"/>
        <end position="44"/>
    </location>
</feature>
<comment type="caution">
    <text evidence="5">The sequence shown here is derived from an EMBL/GenBank/DDBJ whole genome shotgun (WGS) entry which is preliminary data.</text>
</comment>
<dbReference type="NCBIfam" id="TIGR00350">
    <property type="entry name" value="lytR_cpsA_psr"/>
    <property type="match status" value="1"/>
</dbReference>
<dbReference type="AlphaFoldDB" id="A0A6I4W3A8"/>
<evidence type="ECO:0000256" key="1">
    <source>
        <dbReference type="ARBA" id="ARBA00006068"/>
    </source>
</evidence>
<proteinExistence type="inferred from homology"/>
<dbReference type="InterPro" id="IPR050922">
    <property type="entry name" value="LytR/CpsA/Psr_CW_biosynth"/>
</dbReference>
<dbReference type="Gene3D" id="3.30.70.2390">
    <property type="match status" value="1"/>
</dbReference>
<gene>
    <name evidence="5" type="ORF">GQ466_11520</name>
</gene>
<keyword evidence="6" id="KW-1185">Reference proteome</keyword>
<dbReference type="OrthoDB" id="3759589at2"/>
<dbReference type="PANTHER" id="PTHR33392">
    <property type="entry name" value="POLYISOPRENYL-TEICHOIC ACID--PEPTIDOGLYCAN TEICHOIC ACID TRANSFERASE TAGU"/>
    <property type="match status" value="1"/>
</dbReference>
<dbReference type="Pfam" id="PF03816">
    <property type="entry name" value="LytR_cpsA_psr"/>
    <property type="match status" value="1"/>
</dbReference>
<dbReference type="Proteomes" id="UP000431901">
    <property type="component" value="Unassembled WGS sequence"/>
</dbReference>
<sequence>MYMEYVDDADPQPARRRGWRILGWISVGLSAVTVAGALTTYGIYRNALGNIAHEDINASVGPNRPKKLNNAMNILVLGSDTRAGANAKYGRGMKNEPPRSDTMILMHLSPGGKSAIGISFPRDLLVPIPACKTHGGGMSAPASRAMINSSFTTGGAACTIKTIESLTDIKIDHFVQLDFTAVKNVTKAVGGVEVCLPQDVNDRDSKLHLTRGKHVISGDTALAYVRNRHGLGDGSDTQRIKRQQKFIGSLANKILSAGTLSNPSKLIKLLNATTQSLVVDKELNDGEMMQLAQSMSGLSSGKLRFVTVPSGPDPSDPNRVALSSTAGTFFTAIRNDKTVPAPVKSTPTKILPSQVSVRVFNGSGIPGQANRVATDLKAKGFQVTVGGNASPTAKTKVLYGSGADQQAATLAGQIQNAPGPKAYASAAAGVVNLVVGRDWNGLKGAQAGIPKQQGEIKASDNICKGA</sequence>